<evidence type="ECO:0000313" key="5">
    <source>
        <dbReference type="EMBL" id="GFS17259.1"/>
    </source>
</evidence>
<accession>A0AAV4J5L0</accession>
<comment type="similarity">
    <text evidence="1">Belongs to the glyceraldehyde-3-phosphate dehydrogenase family.</text>
</comment>
<evidence type="ECO:0000256" key="3">
    <source>
        <dbReference type="ARBA" id="ARBA00047698"/>
    </source>
</evidence>
<dbReference type="PANTHER" id="PTHR43148">
    <property type="entry name" value="GLYCERALDEHYDE-3-PHOSPHATE DEHYDROGENASE 2"/>
    <property type="match status" value="1"/>
</dbReference>
<keyword evidence="6" id="KW-1185">Reference proteome</keyword>
<name>A0AAV4J5L0_9GAST</name>
<dbReference type="CDD" id="cd18126">
    <property type="entry name" value="GAPDH_I_C"/>
    <property type="match status" value="1"/>
</dbReference>
<comment type="caution">
    <text evidence="5">The sequence shown here is derived from an EMBL/GenBank/DDBJ whole genome shotgun (WGS) entry which is preliminary data.</text>
</comment>
<sequence>MTTVHAYTGDQALQDRPHKDLRRARAGAANFVPTTTGAAVAVGKVLPELNGKLDGIAVRGPVLTGSLVDFVVELSSDTTAEEINQALKDAQSASLGYTEDPIVSSDIIGETHGTIFDAGMTKELNVDGKKLFKLIS</sequence>
<dbReference type="Proteomes" id="UP000762676">
    <property type="component" value="Unassembled WGS sequence"/>
</dbReference>
<dbReference type="AlphaFoldDB" id="A0AAV4J5L0"/>
<evidence type="ECO:0000256" key="1">
    <source>
        <dbReference type="ARBA" id="ARBA00007406"/>
    </source>
</evidence>
<evidence type="ECO:0000313" key="6">
    <source>
        <dbReference type="Proteomes" id="UP000762676"/>
    </source>
</evidence>
<proteinExistence type="inferred from homology"/>
<evidence type="ECO:0000256" key="2">
    <source>
        <dbReference type="ARBA" id="ARBA00023002"/>
    </source>
</evidence>
<dbReference type="SUPFAM" id="SSF55347">
    <property type="entry name" value="Glyceraldehyde-3-phosphate dehydrogenase-like, C-terminal domain"/>
    <property type="match status" value="1"/>
</dbReference>
<keyword evidence="2" id="KW-0560">Oxidoreductase</keyword>
<dbReference type="InterPro" id="IPR020831">
    <property type="entry name" value="GlycerAld/Erythrose_P_DH"/>
</dbReference>
<feature type="domain" description="Glyceraldehyde 3-phosphate dehydrogenase catalytic" evidence="4">
    <location>
        <begin position="1"/>
        <end position="134"/>
    </location>
</feature>
<organism evidence="5 6">
    <name type="scientific">Elysia marginata</name>
    <dbReference type="NCBI Taxonomy" id="1093978"/>
    <lineage>
        <taxon>Eukaryota</taxon>
        <taxon>Metazoa</taxon>
        <taxon>Spiralia</taxon>
        <taxon>Lophotrochozoa</taxon>
        <taxon>Mollusca</taxon>
        <taxon>Gastropoda</taxon>
        <taxon>Heterobranchia</taxon>
        <taxon>Euthyneura</taxon>
        <taxon>Panpulmonata</taxon>
        <taxon>Sacoglossa</taxon>
        <taxon>Placobranchoidea</taxon>
        <taxon>Plakobranchidae</taxon>
        <taxon>Elysia</taxon>
    </lineage>
</organism>
<dbReference type="InterPro" id="IPR020829">
    <property type="entry name" value="GlycerAld_3-P_DH_cat"/>
</dbReference>
<dbReference type="Gene3D" id="3.30.360.10">
    <property type="entry name" value="Dihydrodipicolinate Reductase, domain 2"/>
    <property type="match status" value="1"/>
</dbReference>
<protein>
    <submittedName>
        <fullName evidence="5">Glyceraldehyde-3-phosphate dehydrogenase</fullName>
    </submittedName>
</protein>
<dbReference type="EMBL" id="BMAT01006657">
    <property type="protein sequence ID" value="GFS17259.1"/>
    <property type="molecule type" value="Genomic_DNA"/>
</dbReference>
<reference evidence="5 6" key="1">
    <citation type="journal article" date="2021" name="Elife">
        <title>Chloroplast acquisition without the gene transfer in kleptoplastic sea slugs, Plakobranchus ocellatus.</title>
        <authorList>
            <person name="Maeda T."/>
            <person name="Takahashi S."/>
            <person name="Yoshida T."/>
            <person name="Shimamura S."/>
            <person name="Takaki Y."/>
            <person name="Nagai Y."/>
            <person name="Toyoda A."/>
            <person name="Suzuki Y."/>
            <person name="Arimoto A."/>
            <person name="Ishii H."/>
            <person name="Satoh N."/>
            <person name="Nishiyama T."/>
            <person name="Hasebe M."/>
            <person name="Maruyama T."/>
            <person name="Minagawa J."/>
            <person name="Obokata J."/>
            <person name="Shigenobu S."/>
        </authorList>
    </citation>
    <scope>NUCLEOTIDE SEQUENCE [LARGE SCALE GENOMIC DNA]</scope>
</reference>
<dbReference type="Pfam" id="PF02800">
    <property type="entry name" value="Gp_dh_C"/>
    <property type="match status" value="1"/>
</dbReference>
<gene>
    <name evidence="5" type="ORF">ElyMa_003234200</name>
</gene>
<dbReference type="GO" id="GO:0004365">
    <property type="term" value="F:glyceraldehyde-3-phosphate dehydrogenase (NAD+) (phosphorylating) activity"/>
    <property type="evidence" value="ECO:0007669"/>
    <property type="project" value="UniProtKB-EC"/>
</dbReference>
<comment type="catalytic activity">
    <reaction evidence="3">
        <text>D-glyceraldehyde 3-phosphate + phosphate + NAD(+) = (2R)-3-phospho-glyceroyl phosphate + NADH + H(+)</text>
        <dbReference type="Rhea" id="RHEA:10300"/>
        <dbReference type="ChEBI" id="CHEBI:15378"/>
        <dbReference type="ChEBI" id="CHEBI:43474"/>
        <dbReference type="ChEBI" id="CHEBI:57540"/>
        <dbReference type="ChEBI" id="CHEBI:57604"/>
        <dbReference type="ChEBI" id="CHEBI:57945"/>
        <dbReference type="ChEBI" id="CHEBI:59776"/>
        <dbReference type="EC" id="1.2.1.12"/>
    </reaction>
</comment>
<evidence type="ECO:0000259" key="4">
    <source>
        <dbReference type="Pfam" id="PF02800"/>
    </source>
</evidence>